<feature type="domain" description="UspA" evidence="5">
    <location>
        <begin position="24"/>
        <end position="152"/>
    </location>
</feature>
<organism evidence="6 7">
    <name type="scientific">Maioricimonas rarisocia</name>
    <dbReference type="NCBI Taxonomy" id="2528026"/>
    <lineage>
        <taxon>Bacteria</taxon>
        <taxon>Pseudomonadati</taxon>
        <taxon>Planctomycetota</taxon>
        <taxon>Planctomycetia</taxon>
        <taxon>Planctomycetales</taxon>
        <taxon>Planctomycetaceae</taxon>
        <taxon>Maioricimonas</taxon>
    </lineage>
</organism>
<comment type="function">
    <text evidence="4">Required for resistance to DNA-damaging agents.</text>
</comment>
<comment type="similarity">
    <text evidence="2">Belongs to the universal stress protein A family.</text>
</comment>
<dbReference type="Gene3D" id="3.40.50.12370">
    <property type="match status" value="1"/>
</dbReference>
<keyword evidence="3" id="KW-0963">Cytoplasm</keyword>
<keyword evidence="7" id="KW-1185">Reference proteome</keyword>
<evidence type="ECO:0000313" key="7">
    <source>
        <dbReference type="Proteomes" id="UP000320496"/>
    </source>
</evidence>
<dbReference type="PRINTS" id="PR01438">
    <property type="entry name" value="UNVRSLSTRESS"/>
</dbReference>
<dbReference type="RefSeq" id="WP_197444352.1">
    <property type="nucleotide sequence ID" value="NZ_CP036275.1"/>
</dbReference>
<dbReference type="InterPro" id="IPR006016">
    <property type="entry name" value="UspA"/>
</dbReference>
<evidence type="ECO:0000313" key="6">
    <source>
        <dbReference type="EMBL" id="QDU38248.1"/>
    </source>
</evidence>
<evidence type="ECO:0000256" key="3">
    <source>
        <dbReference type="ARBA" id="ARBA00022490"/>
    </source>
</evidence>
<dbReference type="InterPro" id="IPR006015">
    <property type="entry name" value="Universal_stress_UspA"/>
</dbReference>
<dbReference type="EMBL" id="CP036275">
    <property type="protein sequence ID" value="QDU38248.1"/>
    <property type="molecule type" value="Genomic_DNA"/>
</dbReference>
<dbReference type="KEGG" id="mri:Mal4_25730"/>
<evidence type="ECO:0000259" key="5">
    <source>
        <dbReference type="Pfam" id="PF00582"/>
    </source>
</evidence>
<feature type="domain" description="UspA" evidence="5">
    <location>
        <begin position="164"/>
        <end position="307"/>
    </location>
</feature>
<sequence length="318" mass="34455">MQGLSKIIVGVDVPELPEEDEPVLSAATQEAVDRGIWLAAKNGAAIHFLCVLDEPRLETEDLVEDTHAQELMKHAESVLAGLKQTATEQGVTATAAVVNGRSWYELIRAAVKSEADLVVTGSRSHSTARRLVFGTTSMKLLRKCPCPVLVLRPERKPAENEPTTIVVADDFTEVGERCLHLAVGFAQLCNARLLAIHALELPLEKPLLRSGMVEDEVQKYRQKSQAEAEQQLVERLSGTDYRTIEAGTLTEVGIGPAETVIADAIAKHSADLLVMGTVARGGIPGFLIGNTAERLLPEVDCSILAIKPDNFHCPLKFD</sequence>
<dbReference type="PANTHER" id="PTHR47892">
    <property type="entry name" value="UNIVERSAL STRESS PROTEIN E"/>
    <property type="match status" value="1"/>
</dbReference>
<evidence type="ECO:0000256" key="2">
    <source>
        <dbReference type="ARBA" id="ARBA00008791"/>
    </source>
</evidence>
<protein>
    <submittedName>
        <fullName evidence="6">Universal stress protein E</fullName>
    </submittedName>
</protein>
<reference evidence="6 7" key="1">
    <citation type="submission" date="2019-02" db="EMBL/GenBank/DDBJ databases">
        <title>Deep-cultivation of Planctomycetes and their phenomic and genomic characterization uncovers novel biology.</title>
        <authorList>
            <person name="Wiegand S."/>
            <person name="Jogler M."/>
            <person name="Boedeker C."/>
            <person name="Pinto D."/>
            <person name="Vollmers J."/>
            <person name="Rivas-Marin E."/>
            <person name="Kohn T."/>
            <person name="Peeters S.H."/>
            <person name="Heuer A."/>
            <person name="Rast P."/>
            <person name="Oberbeckmann S."/>
            <person name="Bunk B."/>
            <person name="Jeske O."/>
            <person name="Meyerdierks A."/>
            <person name="Storesund J.E."/>
            <person name="Kallscheuer N."/>
            <person name="Luecker S."/>
            <person name="Lage O.M."/>
            <person name="Pohl T."/>
            <person name="Merkel B.J."/>
            <person name="Hornburger P."/>
            <person name="Mueller R.-W."/>
            <person name="Bruemmer F."/>
            <person name="Labrenz M."/>
            <person name="Spormann A.M."/>
            <person name="Op den Camp H."/>
            <person name="Overmann J."/>
            <person name="Amann R."/>
            <person name="Jetten M.S.M."/>
            <person name="Mascher T."/>
            <person name="Medema M.H."/>
            <person name="Devos D.P."/>
            <person name="Kaster A.-K."/>
            <person name="Ovreas L."/>
            <person name="Rohde M."/>
            <person name="Galperin M.Y."/>
            <person name="Jogler C."/>
        </authorList>
    </citation>
    <scope>NUCLEOTIDE SEQUENCE [LARGE SCALE GENOMIC DNA]</scope>
    <source>
        <strain evidence="6 7">Mal4</strain>
    </source>
</reference>
<dbReference type="Pfam" id="PF00582">
    <property type="entry name" value="Usp"/>
    <property type="match status" value="2"/>
</dbReference>
<comment type="subcellular location">
    <subcellularLocation>
        <location evidence="1">Cytoplasm</location>
    </subcellularLocation>
</comment>
<dbReference type="SUPFAM" id="SSF52402">
    <property type="entry name" value="Adenine nucleotide alpha hydrolases-like"/>
    <property type="match status" value="2"/>
</dbReference>
<accession>A0A517Z6Y1</accession>
<dbReference type="CDD" id="cd00293">
    <property type="entry name" value="USP-like"/>
    <property type="match status" value="1"/>
</dbReference>
<evidence type="ECO:0000256" key="1">
    <source>
        <dbReference type="ARBA" id="ARBA00004496"/>
    </source>
</evidence>
<name>A0A517Z6Y1_9PLAN</name>
<proteinExistence type="inferred from homology"/>
<dbReference type="PANTHER" id="PTHR47892:SF1">
    <property type="entry name" value="UNIVERSAL STRESS PROTEIN E"/>
    <property type="match status" value="1"/>
</dbReference>
<dbReference type="GO" id="GO:0005737">
    <property type="term" value="C:cytoplasm"/>
    <property type="evidence" value="ECO:0007669"/>
    <property type="project" value="UniProtKB-SubCell"/>
</dbReference>
<dbReference type="AlphaFoldDB" id="A0A517Z6Y1"/>
<gene>
    <name evidence="6" type="primary">uspE_1</name>
    <name evidence="6" type="ORF">Mal4_25730</name>
</gene>
<evidence type="ECO:0000256" key="4">
    <source>
        <dbReference type="ARBA" id="ARBA00037131"/>
    </source>
</evidence>
<dbReference type="Proteomes" id="UP000320496">
    <property type="component" value="Chromosome"/>
</dbReference>